<dbReference type="GO" id="GO:0005886">
    <property type="term" value="C:plasma membrane"/>
    <property type="evidence" value="ECO:0007669"/>
    <property type="project" value="TreeGrafter"/>
</dbReference>
<dbReference type="InterPro" id="IPR004031">
    <property type="entry name" value="PMP22/EMP/MP20/Claudin"/>
</dbReference>
<evidence type="ECO:0000256" key="1">
    <source>
        <dbReference type="ARBA" id="ARBA00004141"/>
    </source>
</evidence>
<keyword evidence="2 5" id="KW-0812">Transmembrane</keyword>
<feature type="transmembrane region" description="Helical" evidence="5">
    <location>
        <begin position="139"/>
        <end position="164"/>
    </location>
</feature>
<keyword evidence="4 5" id="KW-0472">Membrane</keyword>
<dbReference type="Proteomes" id="UP000271974">
    <property type="component" value="Unassembled WGS sequence"/>
</dbReference>
<dbReference type="Gene3D" id="1.20.140.150">
    <property type="match status" value="1"/>
</dbReference>
<sequence length="167" mass="18309">MGVVKDVNIIFLIGLIISFLGFFVHVIGMATTRWSYRSTPDFEYGIFRYCVGDTCKYYSNSNSDLEAAQAMTIMGAMASVVTVVLACVHVTLIAFRRYYLGLAVAAFISSIVACVTIMMGVIVWVATSHDSYRDVSSDYALGWSFIMSTVGGVLFLISAVLFLLGRD</sequence>
<feature type="transmembrane region" description="Helical" evidence="5">
    <location>
        <begin position="7"/>
        <end position="30"/>
    </location>
</feature>
<evidence type="ECO:0000256" key="2">
    <source>
        <dbReference type="ARBA" id="ARBA00022692"/>
    </source>
</evidence>
<accession>A0A3S1BVK3</accession>
<evidence type="ECO:0000313" key="7">
    <source>
        <dbReference type="Proteomes" id="UP000271974"/>
    </source>
</evidence>
<comment type="subcellular location">
    <subcellularLocation>
        <location evidence="1">Membrane</location>
        <topology evidence="1">Multi-pass membrane protein</topology>
    </subcellularLocation>
</comment>
<dbReference type="AlphaFoldDB" id="A0A3S1BVK3"/>
<protein>
    <recommendedName>
        <fullName evidence="8">MARVEL domain-containing protein</fullName>
    </recommendedName>
</protein>
<name>A0A3S1BVK3_ELYCH</name>
<proteinExistence type="predicted"/>
<evidence type="ECO:0000256" key="5">
    <source>
        <dbReference type="SAM" id="Phobius"/>
    </source>
</evidence>
<keyword evidence="3 5" id="KW-1133">Transmembrane helix</keyword>
<dbReference type="OrthoDB" id="6157359at2759"/>
<evidence type="ECO:0000256" key="4">
    <source>
        <dbReference type="ARBA" id="ARBA00023136"/>
    </source>
</evidence>
<dbReference type="InterPro" id="IPR050579">
    <property type="entry name" value="PMP-22/EMP/MP20-like"/>
</dbReference>
<dbReference type="PANTHER" id="PTHR10671:SF108">
    <property type="entry name" value="CLAUDIN FAMILY PROTEIN-RELATED"/>
    <property type="match status" value="1"/>
</dbReference>
<organism evidence="6 7">
    <name type="scientific">Elysia chlorotica</name>
    <name type="common">Eastern emerald elysia</name>
    <name type="synonym">Sea slug</name>
    <dbReference type="NCBI Taxonomy" id="188477"/>
    <lineage>
        <taxon>Eukaryota</taxon>
        <taxon>Metazoa</taxon>
        <taxon>Spiralia</taxon>
        <taxon>Lophotrochozoa</taxon>
        <taxon>Mollusca</taxon>
        <taxon>Gastropoda</taxon>
        <taxon>Heterobranchia</taxon>
        <taxon>Euthyneura</taxon>
        <taxon>Panpulmonata</taxon>
        <taxon>Sacoglossa</taxon>
        <taxon>Placobranchoidea</taxon>
        <taxon>Plakobranchidae</taxon>
        <taxon>Elysia</taxon>
    </lineage>
</organism>
<evidence type="ECO:0008006" key="8">
    <source>
        <dbReference type="Google" id="ProtNLM"/>
    </source>
</evidence>
<dbReference type="PANTHER" id="PTHR10671">
    <property type="entry name" value="EPITHELIAL MEMBRANE PROTEIN-RELATED"/>
    <property type="match status" value="1"/>
</dbReference>
<evidence type="ECO:0000313" key="6">
    <source>
        <dbReference type="EMBL" id="RUS75901.1"/>
    </source>
</evidence>
<dbReference type="Pfam" id="PF00822">
    <property type="entry name" value="PMP22_Claudin"/>
    <property type="match status" value="1"/>
</dbReference>
<feature type="transmembrane region" description="Helical" evidence="5">
    <location>
        <begin position="70"/>
        <end position="95"/>
    </location>
</feature>
<keyword evidence="7" id="KW-1185">Reference proteome</keyword>
<comment type="caution">
    <text evidence="6">The sequence shown here is derived from an EMBL/GenBank/DDBJ whole genome shotgun (WGS) entry which is preliminary data.</text>
</comment>
<evidence type="ECO:0000256" key="3">
    <source>
        <dbReference type="ARBA" id="ARBA00022989"/>
    </source>
</evidence>
<reference evidence="6 7" key="1">
    <citation type="submission" date="2019-01" db="EMBL/GenBank/DDBJ databases">
        <title>A draft genome assembly of the solar-powered sea slug Elysia chlorotica.</title>
        <authorList>
            <person name="Cai H."/>
            <person name="Li Q."/>
            <person name="Fang X."/>
            <person name="Li J."/>
            <person name="Curtis N.E."/>
            <person name="Altenburger A."/>
            <person name="Shibata T."/>
            <person name="Feng M."/>
            <person name="Maeda T."/>
            <person name="Schwartz J.A."/>
            <person name="Shigenobu S."/>
            <person name="Lundholm N."/>
            <person name="Nishiyama T."/>
            <person name="Yang H."/>
            <person name="Hasebe M."/>
            <person name="Li S."/>
            <person name="Pierce S.K."/>
            <person name="Wang J."/>
        </authorList>
    </citation>
    <scope>NUCLEOTIDE SEQUENCE [LARGE SCALE GENOMIC DNA]</scope>
    <source>
        <strain evidence="6">EC2010</strain>
        <tissue evidence="6">Whole organism of an adult</tissue>
    </source>
</reference>
<dbReference type="EMBL" id="RQTK01000702">
    <property type="protein sequence ID" value="RUS75901.1"/>
    <property type="molecule type" value="Genomic_DNA"/>
</dbReference>
<gene>
    <name evidence="6" type="ORF">EGW08_016334</name>
</gene>
<feature type="transmembrane region" description="Helical" evidence="5">
    <location>
        <begin position="102"/>
        <end position="127"/>
    </location>
</feature>